<evidence type="ECO:0000256" key="7">
    <source>
        <dbReference type="ARBA" id="ARBA00022833"/>
    </source>
</evidence>
<evidence type="ECO:0000256" key="2">
    <source>
        <dbReference type="ARBA" id="ARBA00001966"/>
    </source>
</evidence>
<keyword evidence="7" id="KW-0862">Zinc</keyword>
<dbReference type="FunFam" id="3.40.50.11840:FF:000002">
    <property type="entry name" value="2-(3-amino-3-carboxypropyl)histidine synthase subunit 2"/>
    <property type="match status" value="1"/>
</dbReference>
<evidence type="ECO:0000256" key="11">
    <source>
        <dbReference type="RuleBase" id="RU364133"/>
    </source>
</evidence>
<protein>
    <recommendedName>
        <fullName evidence="5 11">2-(3-amino-3-carboxypropyl)histidine synthase subunit 2</fullName>
    </recommendedName>
</protein>
<dbReference type="GO" id="GO:0008270">
    <property type="term" value="F:zinc ion binding"/>
    <property type="evidence" value="ECO:0007669"/>
    <property type="project" value="InterPro"/>
</dbReference>
<evidence type="ECO:0000256" key="1">
    <source>
        <dbReference type="ARBA" id="ARBA00001947"/>
    </source>
</evidence>
<evidence type="ECO:0000256" key="3">
    <source>
        <dbReference type="ARBA" id="ARBA00005156"/>
    </source>
</evidence>
<evidence type="ECO:0000256" key="6">
    <source>
        <dbReference type="ARBA" id="ARBA00022723"/>
    </source>
</evidence>
<keyword evidence="8" id="KW-0560">Oxidoreductase</keyword>
<dbReference type="Gene3D" id="3.40.50.11860">
    <property type="entry name" value="Diphthamide synthesis DPH1/DPH2 domain 3"/>
    <property type="match status" value="1"/>
</dbReference>
<dbReference type="InterPro" id="IPR002328">
    <property type="entry name" value="ADH_Zn_CS"/>
</dbReference>
<dbReference type="GO" id="GO:0016491">
    <property type="term" value="F:oxidoreductase activity"/>
    <property type="evidence" value="ECO:0007669"/>
    <property type="project" value="UniProtKB-KW"/>
</dbReference>
<comment type="similarity">
    <text evidence="4 11">Belongs to the DPH1/DPH2 family. DPH2 subfamily.</text>
</comment>
<evidence type="ECO:0000256" key="9">
    <source>
        <dbReference type="ARBA" id="ARBA00023004"/>
    </source>
</evidence>
<keyword evidence="6 11" id="KW-0479">Metal-binding</keyword>
<evidence type="ECO:0000313" key="14">
    <source>
        <dbReference type="Proteomes" id="UP000053237"/>
    </source>
</evidence>
<dbReference type="EMBL" id="CAIX01000019">
    <property type="protein sequence ID" value="CCI41437.1"/>
    <property type="molecule type" value="Genomic_DNA"/>
</dbReference>
<comment type="caution">
    <text evidence="13">The sequence shown here is derived from an EMBL/GenBank/DDBJ whole genome shotgun (WGS) entry which is preliminary data.</text>
</comment>
<evidence type="ECO:0000256" key="8">
    <source>
        <dbReference type="ARBA" id="ARBA00023002"/>
    </source>
</evidence>
<keyword evidence="9 11" id="KW-0408">Iron</keyword>
<dbReference type="FunFam" id="3.40.50.11860:FF:000001">
    <property type="entry name" value="2-(3-amino-3-carboxypropyl)histidine synthase subunit 2"/>
    <property type="match status" value="1"/>
</dbReference>
<evidence type="ECO:0000256" key="10">
    <source>
        <dbReference type="ARBA" id="ARBA00023014"/>
    </source>
</evidence>
<name>A0A024G4I4_9STRA</name>
<comment type="cofactor">
    <cofactor evidence="1">
        <name>Zn(2+)</name>
        <dbReference type="ChEBI" id="CHEBI:29105"/>
    </cofactor>
</comment>
<comment type="cofactor">
    <cofactor evidence="2">
        <name>[4Fe-4S] cluster</name>
        <dbReference type="ChEBI" id="CHEBI:49883"/>
    </cofactor>
</comment>
<dbReference type="PANTHER" id="PTHR42813">
    <property type="entry name" value="ZINC-TYPE ALCOHOL DEHYDROGENASE-LIKE"/>
    <property type="match status" value="1"/>
</dbReference>
<dbReference type="InterPro" id="IPR016435">
    <property type="entry name" value="DPH1/DPH2"/>
</dbReference>
<feature type="domain" description="Alcohol dehydrogenase-like N-terminal" evidence="12">
    <location>
        <begin position="569"/>
        <end position="701"/>
    </location>
</feature>
<dbReference type="NCBIfam" id="TIGR00272">
    <property type="entry name" value="DPH2"/>
    <property type="match status" value="1"/>
</dbReference>
<evidence type="ECO:0000313" key="13">
    <source>
        <dbReference type="EMBL" id="CCI41437.1"/>
    </source>
</evidence>
<dbReference type="Gene3D" id="3.40.50.11840">
    <property type="entry name" value="Diphthamide synthesis DPH1/DPH2 domain 1"/>
    <property type="match status" value="1"/>
</dbReference>
<dbReference type="NCBIfam" id="TIGR00322">
    <property type="entry name" value="diphth2_R"/>
    <property type="match status" value="1"/>
</dbReference>
<organism evidence="13 14">
    <name type="scientific">Albugo candida</name>
    <dbReference type="NCBI Taxonomy" id="65357"/>
    <lineage>
        <taxon>Eukaryota</taxon>
        <taxon>Sar</taxon>
        <taxon>Stramenopiles</taxon>
        <taxon>Oomycota</taxon>
        <taxon>Peronosporomycetes</taxon>
        <taxon>Albuginales</taxon>
        <taxon>Albuginaceae</taxon>
        <taxon>Albugo</taxon>
    </lineage>
</organism>
<accession>A0A024G4I4</accession>
<dbReference type="InterPro" id="IPR010014">
    <property type="entry name" value="DHP2"/>
</dbReference>
<comment type="function">
    <text evidence="11">Required for the first step of diphthamide biosynthesis, a post-translational modification of histidine which occurs in elongation factor 2. DPH1 and DPH2 transfer a 3-amino-3-carboxypropyl (ACP) group from S-adenosyl-L-methionine (SAM) to a histidine residue, the reaction is assisted by a reduction system comprising DPH3 and a NADH-dependent reductase. Facilitates the reduction of the catalytic iron-sulfur cluster found in the DPH1 subunit.</text>
</comment>
<proteinExistence type="inferred from homology"/>
<dbReference type="InterPro" id="IPR042263">
    <property type="entry name" value="DPH1/DPH2_1"/>
</dbReference>
<dbReference type="Gene3D" id="3.40.50.720">
    <property type="entry name" value="NAD(P)-binding Rossmann-like Domain"/>
    <property type="match status" value="1"/>
</dbReference>
<dbReference type="InterPro" id="IPR036291">
    <property type="entry name" value="NAD(P)-bd_dom_sf"/>
</dbReference>
<dbReference type="InterPro" id="IPR011032">
    <property type="entry name" value="GroES-like_sf"/>
</dbReference>
<dbReference type="GO" id="GO:0090560">
    <property type="term" value="F:2-(3-amino-3-carboxypropyl)histidine synthase activity"/>
    <property type="evidence" value="ECO:0007669"/>
    <property type="project" value="InterPro"/>
</dbReference>
<dbReference type="InterPro" id="IPR042265">
    <property type="entry name" value="DPH1/DPH2_3"/>
</dbReference>
<keyword evidence="10 11" id="KW-0411">Iron-sulfur</keyword>
<dbReference type="Pfam" id="PF01866">
    <property type="entry name" value="Diphthamide_syn"/>
    <property type="match status" value="1"/>
</dbReference>
<evidence type="ECO:0000256" key="5">
    <source>
        <dbReference type="ARBA" id="ARBA00021914"/>
    </source>
</evidence>
<dbReference type="Proteomes" id="UP000053237">
    <property type="component" value="Unassembled WGS sequence"/>
</dbReference>
<dbReference type="OrthoDB" id="449241at2759"/>
<dbReference type="AlphaFoldDB" id="A0A024G4I4"/>
<dbReference type="GO" id="GO:0051536">
    <property type="term" value="F:iron-sulfur cluster binding"/>
    <property type="evidence" value="ECO:0007669"/>
    <property type="project" value="UniProtKB-KW"/>
</dbReference>
<evidence type="ECO:0000256" key="4">
    <source>
        <dbReference type="ARBA" id="ARBA00006179"/>
    </source>
</evidence>
<comment type="pathway">
    <text evidence="3 11">Protein modification; peptidyl-diphthamide biosynthesis.</text>
</comment>
<dbReference type="Gene3D" id="3.90.180.10">
    <property type="entry name" value="Medium-chain alcohol dehydrogenases, catalytic domain"/>
    <property type="match status" value="1"/>
</dbReference>
<keyword evidence="14" id="KW-1185">Reference proteome</keyword>
<dbReference type="InterPro" id="IPR013154">
    <property type="entry name" value="ADH-like_N"/>
</dbReference>
<reference evidence="13 14" key="1">
    <citation type="submission" date="2012-05" db="EMBL/GenBank/DDBJ databases">
        <title>Recombination and specialization in a pathogen metapopulation.</title>
        <authorList>
            <person name="Gardiner A."/>
            <person name="Kemen E."/>
            <person name="Schultz-Larsen T."/>
            <person name="MacLean D."/>
            <person name="Van Oosterhout C."/>
            <person name="Jones J.D.G."/>
        </authorList>
    </citation>
    <scope>NUCLEOTIDE SEQUENCE [LARGE SCALE GENOMIC DNA]</scope>
    <source>
        <strain evidence="13 14">Ac Nc2</strain>
    </source>
</reference>
<gene>
    <name evidence="13" type="ORF">BN9_022210</name>
</gene>
<sequence>MTHVSLAFESDDIVPTRRMQIDESDGIRVDTASIDSFYDMNGSIDIIKSKNYKKIALQFPDSLLRDAVHVQRLLQEQLRVEDHTFDRVFVLGDTSYGSCCVDEIAATHLQADCVIHYGQSCMSATSSLPVIYVFGNKPIDNEHSVKCFCERLIDKVERLCCGSDVNHKIILLYDPFYLHAIESISIQLSDCIETLQMTVFTGQTRTFYDPMQPDGVEQVTNGNPIWIGGQSILLPEDCSLDDTSQQNDYTILYIGTESQHLTSILMRFSSIQCISYDPKEKSLREEGLKVNKLLMRRYFLMQKAKEARIFGVLMGTLGVTQYRDIVQKLQSLLARSGRKSYLFVVGKVNVHKLANFSEIDAFVLVACRQNTLLDCKEFYKPIVTPYELIVALSEGTESWNANYKSDFRDVLPLFPKADAQAIEKEESDEPFYSLISGTYTKNPRTDDTLQSSSCEIDTFDEGTLAKCQRGDLQVYRSQAGEYLSQREYQGLDPRIAFKSARNYFILRLSPRMATNLVAKSVDDYLGKKEVAQESTQPEMSSTETMKAIVWKGSKKVACEQKPKPLITHPKDVIVKVTYASVCSGSDSHLFSGEIPTVDEGFIMGHEACGVIDSLGEEVKKFKLGDRVVISFDISCGDCAHCKREEFFACDRTNDSKLWEKMYGGTSAGAIFGYSRLLGNIPGSQAEYVRVPFAEVNCYPIPPNVLAEKALFISDVLSTSLHAVELADVGEGDNVIIWGLGPIGLYAAKWCQLKKANTIVGIDTVSERIQIARNRFKIQVLDRTDMSSEQVLCSLRGYVPTGGADAVIDATGFRFSQTWWDRVERAVGLETDSPEILTECFNMVRKYGRVSIIADYIGYARNFPIGHVVQKNLTVRSGQCPVQKYFRYIMKALEDERIDPTHMVTHLIKLDQVPEAYEKLFYKEQGYIKVLIDVDSKEDKKRLEQLKSRHEASDATVPP</sequence>
<dbReference type="STRING" id="65357.A0A024G4I4"/>
<dbReference type="InParanoid" id="A0A024G4I4"/>
<dbReference type="GO" id="GO:0017183">
    <property type="term" value="P:protein histidyl modification to diphthamide"/>
    <property type="evidence" value="ECO:0007669"/>
    <property type="project" value="UniProtKB-UniPathway"/>
</dbReference>
<dbReference type="SFLD" id="SFLDS00032">
    <property type="entry name" value="Radical_SAM_3-amino-3-carboxyp"/>
    <property type="match status" value="1"/>
</dbReference>
<dbReference type="CDD" id="cd08283">
    <property type="entry name" value="FDH_like_1"/>
    <property type="match status" value="1"/>
</dbReference>
<dbReference type="PROSITE" id="PS00059">
    <property type="entry name" value="ADH_ZINC"/>
    <property type="match status" value="1"/>
</dbReference>
<dbReference type="SUPFAM" id="SSF50129">
    <property type="entry name" value="GroES-like"/>
    <property type="match status" value="1"/>
</dbReference>
<dbReference type="SFLD" id="SFLDG01121">
    <property type="entry name" value="Diphthamide_biosynthesis"/>
    <property type="match status" value="1"/>
</dbReference>
<dbReference type="SUPFAM" id="SSF51735">
    <property type="entry name" value="NAD(P)-binding Rossmann-fold domains"/>
    <property type="match status" value="1"/>
</dbReference>
<dbReference type="Pfam" id="PF08240">
    <property type="entry name" value="ADH_N"/>
    <property type="match status" value="1"/>
</dbReference>
<dbReference type="UniPathway" id="UPA00559"/>
<dbReference type="SFLD" id="SFLDF00408">
    <property type="entry name" value="Diphthamide_biosynthesis_famil"/>
    <property type="match status" value="1"/>
</dbReference>
<evidence type="ECO:0000259" key="12">
    <source>
        <dbReference type="Pfam" id="PF08240"/>
    </source>
</evidence>
<dbReference type="PANTHER" id="PTHR42813:SF1">
    <property type="entry name" value="DEHYDROGENASE, PUTATIVE (AFU_ORTHOLOGUE AFUA_5G03930)-RELATED"/>
    <property type="match status" value="1"/>
</dbReference>